<sequence length="124" mass="13657">MHGDLHVVALLRMWFARERKGVGHLGVQVVTATGRIAADKGRQVAGLDFQATVRGRRLVLEEHGRVEIALVVVVELDHKGAALVRIVVRRATLDVGAFDLDRAVVPWRISRRNRGDNGLAGRRG</sequence>
<reference evidence="2" key="1">
    <citation type="submission" date="2019-09" db="EMBL/GenBank/DDBJ databases">
        <title>Antimicrobial potential of Antarctic Bacteria.</title>
        <authorList>
            <person name="Benaud N."/>
            <person name="Edwards R.J."/>
            <person name="Ferrari B.C."/>
        </authorList>
    </citation>
    <scope>NUCLEOTIDE SEQUENCE [LARGE SCALE GENOMIC DNA]</scope>
    <source>
        <strain evidence="2">SPB151</strain>
    </source>
</reference>
<name>A0A7G6X372_9ACTN</name>
<evidence type="ECO:0000313" key="2">
    <source>
        <dbReference type="Proteomes" id="UP000515563"/>
    </source>
</evidence>
<organism evidence="1 2">
    <name type="scientific">Kribbella qitaiheensis</name>
    <dbReference type="NCBI Taxonomy" id="1544730"/>
    <lineage>
        <taxon>Bacteria</taxon>
        <taxon>Bacillati</taxon>
        <taxon>Actinomycetota</taxon>
        <taxon>Actinomycetes</taxon>
        <taxon>Propionibacteriales</taxon>
        <taxon>Kribbellaceae</taxon>
        <taxon>Kribbella</taxon>
    </lineage>
</organism>
<protein>
    <submittedName>
        <fullName evidence="1">Uncharacterized protein</fullName>
    </submittedName>
</protein>
<accession>A0A7G6X372</accession>
<keyword evidence="2" id="KW-1185">Reference proteome</keyword>
<proteinExistence type="predicted"/>
<dbReference type="EMBL" id="CP043661">
    <property type="protein sequence ID" value="QNE20687.1"/>
    <property type="molecule type" value="Genomic_DNA"/>
</dbReference>
<dbReference type="KEGG" id="kqi:F1D05_25700"/>
<reference evidence="1 2" key="2">
    <citation type="journal article" date="2020" name="Microbiol. Resour. Announc.">
        <title>Antarctic desert soil bacteria exhibit high novel natural product potential, evaluated through long-read genome sequencing and comparative genomics.</title>
        <authorList>
            <person name="Benaud N."/>
            <person name="Edwards R.J."/>
            <person name="Amos T.G."/>
            <person name="D'Agostino P.M."/>
            <person name="Gutierrez-Chavez C."/>
            <person name="Montgomery K."/>
            <person name="Nicetic I."/>
            <person name="Ferrari B.C."/>
        </authorList>
    </citation>
    <scope>NUCLEOTIDE SEQUENCE [LARGE SCALE GENOMIC DNA]</scope>
    <source>
        <strain evidence="1 2">SPB151</strain>
    </source>
</reference>
<dbReference type="Proteomes" id="UP000515563">
    <property type="component" value="Chromosome"/>
</dbReference>
<dbReference type="AlphaFoldDB" id="A0A7G6X372"/>
<gene>
    <name evidence="1" type="ORF">F1D05_25700</name>
</gene>
<evidence type="ECO:0000313" key="1">
    <source>
        <dbReference type="EMBL" id="QNE20687.1"/>
    </source>
</evidence>